<reference evidence="4 5" key="1">
    <citation type="submission" date="2017-04" db="EMBL/GenBank/DDBJ databases">
        <title>Comparative genome analysis of Subtercola boreus.</title>
        <authorList>
            <person name="Cho Y.-J."/>
            <person name="Cho A."/>
            <person name="Kim O.-S."/>
            <person name="Lee J.-I."/>
        </authorList>
    </citation>
    <scope>NUCLEOTIDE SEQUENCE [LARGE SCALE GENOMIC DNA]</scope>
    <source>
        <strain evidence="4 5">K300</strain>
    </source>
</reference>
<organism evidence="4 5">
    <name type="scientific">Subtercola boreus</name>
    <dbReference type="NCBI Taxonomy" id="120213"/>
    <lineage>
        <taxon>Bacteria</taxon>
        <taxon>Bacillati</taxon>
        <taxon>Actinomycetota</taxon>
        <taxon>Actinomycetes</taxon>
        <taxon>Micrococcales</taxon>
        <taxon>Microbacteriaceae</taxon>
        <taxon>Subtercola</taxon>
    </lineage>
</organism>
<dbReference type="PRINTS" id="PR00455">
    <property type="entry name" value="HTHTETR"/>
</dbReference>
<dbReference type="InterPro" id="IPR050109">
    <property type="entry name" value="HTH-type_TetR-like_transc_reg"/>
</dbReference>
<dbReference type="InterPro" id="IPR009057">
    <property type="entry name" value="Homeodomain-like_sf"/>
</dbReference>
<dbReference type="OrthoDB" id="9806334at2"/>
<evidence type="ECO:0000313" key="5">
    <source>
        <dbReference type="Proteomes" id="UP000256486"/>
    </source>
</evidence>
<dbReference type="Pfam" id="PF00440">
    <property type="entry name" value="TetR_N"/>
    <property type="match status" value="1"/>
</dbReference>
<dbReference type="RefSeq" id="WP_116415401.1">
    <property type="nucleotide sequence ID" value="NZ_NBWZ01000001.1"/>
</dbReference>
<dbReference type="GO" id="GO:0003700">
    <property type="term" value="F:DNA-binding transcription factor activity"/>
    <property type="evidence" value="ECO:0007669"/>
    <property type="project" value="TreeGrafter"/>
</dbReference>
<keyword evidence="5" id="KW-1185">Reference proteome</keyword>
<evidence type="ECO:0000256" key="1">
    <source>
        <dbReference type="ARBA" id="ARBA00023125"/>
    </source>
</evidence>
<dbReference type="Proteomes" id="UP000256486">
    <property type="component" value="Unassembled WGS sequence"/>
</dbReference>
<name>A0A3E0VKN7_9MICO</name>
<dbReference type="GO" id="GO:0000976">
    <property type="term" value="F:transcription cis-regulatory region binding"/>
    <property type="evidence" value="ECO:0007669"/>
    <property type="project" value="TreeGrafter"/>
</dbReference>
<dbReference type="AlphaFoldDB" id="A0A3E0VKN7"/>
<sequence length="217" mass="24171">MGPSAETAKSRATQERSIDTQARILDSAITALVQHGYSGATTLRIQEIAEVSRGRLLHHYPSRDDLLVAAVSHLTEARMRDLADDVAWPADPVARIEVAIARMWETFQQEYFWASSELWLAARANPRLKEALEPHERRLSAFIVQKVGSMFGDRLVAASSYVTVRDVLISSMRGVALSYAFRPRDAELDPHLAEWRAIARALLLPVDDRHSADGPSS</sequence>
<dbReference type="Gene3D" id="1.10.357.10">
    <property type="entry name" value="Tetracycline Repressor, domain 2"/>
    <property type="match status" value="1"/>
</dbReference>
<dbReference type="SUPFAM" id="SSF46689">
    <property type="entry name" value="Homeodomain-like"/>
    <property type="match status" value="1"/>
</dbReference>
<dbReference type="EMBL" id="NBWZ01000001">
    <property type="protein sequence ID" value="RFA10003.1"/>
    <property type="molecule type" value="Genomic_DNA"/>
</dbReference>
<protein>
    <recommendedName>
        <fullName evidence="3">HTH tetR-type domain-containing protein</fullName>
    </recommendedName>
</protein>
<comment type="caution">
    <text evidence="4">The sequence shown here is derived from an EMBL/GenBank/DDBJ whole genome shotgun (WGS) entry which is preliminary data.</text>
</comment>
<feature type="DNA-binding region" description="H-T-H motif" evidence="2">
    <location>
        <begin position="41"/>
        <end position="60"/>
    </location>
</feature>
<gene>
    <name evidence="4" type="ORF">B7R54_12910</name>
</gene>
<evidence type="ECO:0000256" key="2">
    <source>
        <dbReference type="PROSITE-ProRule" id="PRU00335"/>
    </source>
</evidence>
<dbReference type="PANTHER" id="PTHR30055">
    <property type="entry name" value="HTH-TYPE TRANSCRIPTIONAL REGULATOR RUTR"/>
    <property type="match status" value="1"/>
</dbReference>
<feature type="domain" description="HTH tetR-type" evidence="3">
    <location>
        <begin position="18"/>
        <end position="78"/>
    </location>
</feature>
<proteinExistence type="predicted"/>
<evidence type="ECO:0000259" key="3">
    <source>
        <dbReference type="PROSITE" id="PS50977"/>
    </source>
</evidence>
<dbReference type="PROSITE" id="PS50977">
    <property type="entry name" value="HTH_TETR_2"/>
    <property type="match status" value="1"/>
</dbReference>
<keyword evidence="1 2" id="KW-0238">DNA-binding</keyword>
<evidence type="ECO:0000313" key="4">
    <source>
        <dbReference type="EMBL" id="RFA10003.1"/>
    </source>
</evidence>
<accession>A0A3E0VKN7</accession>
<dbReference type="InterPro" id="IPR001647">
    <property type="entry name" value="HTH_TetR"/>
</dbReference>
<dbReference type="PANTHER" id="PTHR30055:SF226">
    <property type="entry name" value="HTH-TYPE TRANSCRIPTIONAL REGULATOR PKSA"/>
    <property type="match status" value="1"/>
</dbReference>